<protein>
    <submittedName>
        <fullName evidence="1">Nuclear receptor binding SET domain protein 1a</fullName>
    </submittedName>
</protein>
<keyword evidence="1" id="KW-0675">Receptor</keyword>
<evidence type="ECO:0000313" key="1">
    <source>
        <dbReference type="EMBL" id="SBP86232.1"/>
    </source>
</evidence>
<reference evidence="1" key="1">
    <citation type="submission" date="2016-05" db="EMBL/GenBank/DDBJ databases">
        <authorList>
            <person name="Lavstsen T."/>
            <person name="Jespersen J.S."/>
        </authorList>
    </citation>
    <scope>NUCLEOTIDE SEQUENCE</scope>
    <source>
        <tissue evidence="1">Brain</tissue>
    </source>
</reference>
<sequence>RMRRRKRREGMTRGTTTCMKTLRTERWRSGGAWSIS</sequence>
<feature type="non-terminal residue" evidence="1">
    <location>
        <position position="1"/>
    </location>
</feature>
<name>A0A1A8D2B5_NOTKA</name>
<feature type="non-terminal residue" evidence="1">
    <location>
        <position position="36"/>
    </location>
</feature>
<reference evidence="1" key="2">
    <citation type="submission" date="2016-06" db="EMBL/GenBank/DDBJ databases">
        <title>The genome of a short-lived fish provides insights into sex chromosome evolution and the genetic control of aging.</title>
        <authorList>
            <person name="Reichwald K."/>
            <person name="Felder M."/>
            <person name="Petzold A."/>
            <person name="Koch P."/>
            <person name="Groth M."/>
            <person name="Platzer M."/>
        </authorList>
    </citation>
    <scope>NUCLEOTIDE SEQUENCE</scope>
    <source>
        <tissue evidence="1">Brain</tissue>
    </source>
</reference>
<organism evidence="1">
    <name type="scientific">Nothobranchius kadleci</name>
    <name type="common">African annual killifish</name>
    <dbReference type="NCBI Taxonomy" id="1051664"/>
    <lineage>
        <taxon>Eukaryota</taxon>
        <taxon>Metazoa</taxon>
        <taxon>Chordata</taxon>
        <taxon>Craniata</taxon>
        <taxon>Vertebrata</taxon>
        <taxon>Euteleostomi</taxon>
        <taxon>Actinopterygii</taxon>
        <taxon>Neopterygii</taxon>
        <taxon>Teleostei</taxon>
        <taxon>Neoteleostei</taxon>
        <taxon>Acanthomorphata</taxon>
        <taxon>Ovalentaria</taxon>
        <taxon>Atherinomorphae</taxon>
        <taxon>Cyprinodontiformes</taxon>
        <taxon>Nothobranchiidae</taxon>
        <taxon>Nothobranchius</taxon>
    </lineage>
</organism>
<proteinExistence type="predicted"/>
<dbReference type="AlphaFoldDB" id="A0A1A8D2B5"/>
<gene>
    <name evidence="1" type="primary">NSD1A</name>
</gene>
<dbReference type="EMBL" id="HADZ01022291">
    <property type="protein sequence ID" value="SBP86232.1"/>
    <property type="molecule type" value="Transcribed_RNA"/>
</dbReference>
<accession>A0A1A8D2B5</accession>